<dbReference type="InterPro" id="IPR006464">
    <property type="entry name" value="AcTrfase_RimI/Ard1"/>
</dbReference>
<dbReference type="Gene3D" id="3.40.630.30">
    <property type="match status" value="1"/>
</dbReference>
<organism evidence="2 3">
    <name type="scientific">Candidatus Andersenbacteria bacterium RIFCSPHIGHO2_12_FULL_45_11b</name>
    <dbReference type="NCBI Taxonomy" id="1797282"/>
    <lineage>
        <taxon>Bacteria</taxon>
        <taxon>Candidatus Anderseniibacteriota</taxon>
    </lineage>
</organism>
<sequence length="178" mass="21115">MQTPVDTRWMIRRDLPEVLDIEAQCFECPWMEEDFLCCLRQRNCTGIVALLQDRVTGFMMYEFIKHQIHVLNFAVAPWARRQGIGKQMVSKLIYKLSPQRRHEIILEVRESNLPAQLFFRSQHLAARAVLHGYYEDTDEDAYQMSYELPGYQEMLVAHQPKNRISDFWDILHRQQGVA</sequence>
<proteinExistence type="predicted"/>
<dbReference type="AlphaFoldDB" id="A0A1G1X5Y5"/>
<dbReference type="EMBL" id="MHHS01000050">
    <property type="protein sequence ID" value="OGY35442.1"/>
    <property type="molecule type" value="Genomic_DNA"/>
</dbReference>
<name>A0A1G1X5Y5_9BACT</name>
<dbReference type="Proteomes" id="UP000177941">
    <property type="component" value="Unassembled WGS sequence"/>
</dbReference>
<evidence type="ECO:0000313" key="3">
    <source>
        <dbReference type="Proteomes" id="UP000177941"/>
    </source>
</evidence>
<keyword evidence="2" id="KW-0808">Transferase</keyword>
<feature type="domain" description="N-acetyltransferase" evidence="1">
    <location>
        <begin position="5"/>
        <end position="149"/>
    </location>
</feature>
<dbReference type="PROSITE" id="PS51186">
    <property type="entry name" value="GNAT"/>
    <property type="match status" value="1"/>
</dbReference>
<dbReference type="Pfam" id="PF00583">
    <property type="entry name" value="Acetyltransf_1"/>
    <property type="match status" value="1"/>
</dbReference>
<protein>
    <submittedName>
        <fullName evidence="2">Ribosomal-protein-alanine N-acetyltransferase</fullName>
    </submittedName>
</protein>
<dbReference type="InterPro" id="IPR016181">
    <property type="entry name" value="Acyl_CoA_acyltransferase"/>
</dbReference>
<dbReference type="SUPFAM" id="SSF55729">
    <property type="entry name" value="Acyl-CoA N-acyltransferases (Nat)"/>
    <property type="match status" value="1"/>
</dbReference>
<evidence type="ECO:0000259" key="1">
    <source>
        <dbReference type="PROSITE" id="PS51186"/>
    </source>
</evidence>
<dbReference type="CDD" id="cd04301">
    <property type="entry name" value="NAT_SF"/>
    <property type="match status" value="1"/>
</dbReference>
<dbReference type="InterPro" id="IPR000182">
    <property type="entry name" value="GNAT_dom"/>
</dbReference>
<gene>
    <name evidence="2" type="ORF">A3E36_01970</name>
</gene>
<dbReference type="NCBIfam" id="TIGR01575">
    <property type="entry name" value="rimI"/>
    <property type="match status" value="1"/>
</dbReference>
<evidence type="ECO:0000313" key="2">
    <source>
        <dbReference type="EMBL" id="OGY35442.1"/>
    </source>
</evidence>
<reference evidence="2 3" key="1">
    <citation type="journal article" date="2016" name="Nat. Commun.">
        <title>Thousands of microbial genomes shed light on interconnected biogeochemical processes in an aquifer system.</title>
        <authorList>
            <person name="Anantharaman K."/>
            <person name="Brown C.T."/>
            <person name="Hug L.A."/>
            <person name="Sharon I."/>
            <person name="Castelle C.J."/>
            <person name="Probst A.J."/>
            <person name="Thomas B.C."/>
            <person name="Singh A."/>
            <person name="Wilkins M.J."/>
            <person name="Karaoz U."/>
            <person name="Brodie E.L."/>
            <person name="Williams K.H."/>
            <person name="Hubbard S.S."/>
            <person name="Banfield J.F."/>
        </authorList>
    </citation>
    <scope>NUCLEOTIDE SEQUENCE [LARGE SCALE GENOMIC DNA]</scope>
</reference>
<accession>A0A1G1X5Y5</accession>
<comment type="caution">
    <text evidence="2">The sequence shown here is derived from an EMBL/GenBank/DDBJ whole genome shotgun (WGS) entry which is preliminary data.</text>
</comment>
<dbReference type="GO" id="GO:0008080">
    <property type="term" value="F:N-acetyltransferase activity"/>
    <property type="evidence" value="ECO:0007669"/>
    <property type="project" value="InterPro"/>
</dbReference>